<feature type="domain" description="RNA 2-O ribose methyltransferase substrate binding" evidence="4">
    <location>
        <begin position="5"/>
        <end position="80"/>
    </location>
</feature>
<evidence type="ECO:0000256" key="1">
    <source>
        <dbReference type="ARBA" id="ARBA00007228"/>
    </source>
</evidence>
<evidence type="ECO:0000256" key="3">
    <source>
        <dbReference type="ARBA" id="ARBA00022679"/>
    </source>
</evidence>
<sequence>MEELYVVGRNPVLELLKTEKQIDKIYILKGDLKGSIKKIIGVAKDKGIIIQEVDKRKLDEISEGEVHQGVAAFVTGFEYSTLEDILKKAESLNEAPFVVILDEIEDPHNLGAIIRTCECAGVHGVIIPKRRSARVNQTVYKASAGAVNHVLVSNVTNISNTIETLKEKGLWIYGADLKGENYYYNESLKGAIGLVIGNEGKGISRLVSEKCDVLIKIPMFGNVSSLNASTSAAILIYEVVRQKDEKKKS</sequence>
<evidence type="ECO:0000313" key="5">
    <source>
        <dbReference type="EMBL" id="OLS02162.1"/>
    </source>
</evidence>
<dbReference type="OrthoDB" id="9794400at2"/>
<dbReference type="SUPFAM" id="SSF55315">
    <property type="entry name" value="L30e-like"/>
    <property type="match status" value="1"/>
</dbReference>
<dbReference type="InterPro" id="IPR001537">
    <property type="entry name" value="SpoU_MeTrfase"/>
</dbReference>
<evidence type="ECO:0000259" key="4">
    <source>
        <dbReference type="SMART" id="SM00967"/>
    </source>
</evidence>
<dbReference type="GO" id="GO:0003723">
    <property type="term" value="F:RNA binding"/>
    <property type="evidence" value="ECO:0007669"/>
    <property type="project" value="InterPro"/>
</dbReference>
<dbReference type="NCBIfam" id="TIGR00186">
    <property type="entry name" value="rRNA_methyl_3"/>
    <property type="match status" value="1"/>
</dbReference>
<evidence type="ECO:0000313" key="6">
    <source>
        <dbReference type="Proteomes" id="UP000186112"/>
    </source>
</evidence>
<name>A0A1U7M4B9_TISCR</name>
<dbReference type="RefSeq" id="WP_075727582.1">
    <property type="nucleotide sequence ID" value="NZ_LTDM01000043.1"/>
</dbReference>
<keyword evidence="3 5" id="KW-0808">Transferase</keyword>
<comment type="similarity">
    <text evidence="1">Belongs to the class IV-like SAM-binding methyltransferase superfamily. RNA methyltransferase TrmH family.</text>
</comment>
<dbReference type="PANTHER" id="PTHR46429:SF1">
    <property type="entry name" value="23S RRNA (GUANOSINE-2'-O-)-METHYLTRANSFERASE RLMB"/>
    <property type="match status" value="1"/>
</dbReference>
<gene>
    <name evidence="5" type="ORF">TICRE_19810</name>
</gene>
<dbReference type="Proteomes" id="UP000186112">
    <property type="component" value="Unassembled WGS sequence"/>
</dbReference>
<protein>
    <submittedName>
        <fullName evidence="5">Putative TrmH family tRNA/rRNA methyltransferase</fullName>
        <ecNumber evidence="5">2.1.1.-</ecNumber>
    </submittedName>
</protein>
<dbReference type="InterPro" id="IPR029026">
    <property type="entry name" value="tRNA_m1G_MTases_N"/>
</dbReference>
<dbReference type="Gene3D" id="3.40.1280.10">
    <property type="match status" value="1"/>
</dbReference>
<evidence type="ECO:0000256" key="2">
    <source>
        <dbReference type="ARBA" id="ARBA00022603"/>
    </source>
</evidence>
<reference evidence="5 6" key="1">
    <citation type="submission" date="2016-02" db="EMBL/GenBank/DDBJ databases">
        <title>Genome sequence of Tissierella creatinophila DSM 6911.</title>
        <authorList>
            <person name="Poehlein A."/>
            <person name="Daniel R."/>
        </authorList>
    </citation>
    <scope>NUCLEOTIDE SEQUENCE [LARGE SCALE GENOMIC DNA]</scope>
    <source>
        <strain evidence="5 6">DSM 6911</strain>
    </source>
</reference>
<dbReference type="GO" id="GO:0005829">
    <property type="term" value="C:cytosol"/>
    <property type="evidence" value="ECO:0007669"/>
    <property type="project" value="TreeGrafter"/>
</dbReference>
<dbReference type="InterPro" id="IPR013123">
    <property type="entry name" value="SpoU_subst-bd"/>
</dbReference>
<dbReference type="Pfam" id="PF00588">
    <property type="entry name" value="SpoU_methylase"/>
    <property type="match status" value="1"/>
</dbReference>
<dbReference type="Pfam" id="PF08032">
    <property type="entry name" value="SpoU_sub_bind"/>
    <property type="match status" value="1"/>
</dbReference>
<dbReference type="GO" id="GO:0008173">
    <property type="term" value="F:RNA methyltransferase activity"/>
    <property type="evidence" value="ECO:0007669"/>
    <property type="project" value="InterPro"/>
</dbReference>
<dbReference type="GO" id="GO:0006396">
    <property type="term" value="P:RNA processing"/>
    <property type="evidence" value="ECO:0007669"/>
    <property type="project" value="InterPro"/>
</dbReference>
<dbReference type="EMBL" id="LTDM01000043">
    <property type="protein sequence ID" value="OLS02162.1"/>
    <property type="molecule type" value="Genomic_DNA"/>
</dbReference>
<proteinExistence type="inferred from homology"/>
<dbReference type="InterPro" id="IPR029028">
    <property type="entry name" value="Alpha/beta_knot_MTases"/>
</dbReference>
<comment type="caution">
    <text evidence="5">The sequence shown here is derived from an EMBL/GenBank/DDBJ whole genome shotgun (WGS) entry which is preliminary data.</text>
</comment>
<dbReference type="CDD" id="cd18103">
    <property type="entry name" value="SpoU-like_RlmB"/>
    <property type="match status" value="1"/>
</dbReference>
<keyword evidence="2 5" id="KW-0489">Methyltransferase</keyword>
<dbReference type="Gene3D" id="3.30.1330.30">
    <property type="match status" value="1"/>
</dbReference>
<dbReference type="PANTHER" id="PTHR46429">
    <property type="entry name" value="23S RRNA (GUANOSINE-2'-O-)-METHYLTRANSFERASE RLMB"/>
    <property type="match status" value="1"/>
</dbReference>
<dbReference type="InterPro" id="IPR029064">
    <property type="entry name" value="Ribosomal_eL30-like_sf"/>
</dbReference>
<dbReference type="EC" id="2.1.1.-" evidence="5"/>
<dbReference type="SUPFAM" id="SSF75217">
    <property type="entry name" value="alpha/beta knot"/>
    <property type="match status" value="1"/>
</dbReference>
<dbReference type="SMART" id="SM00967">
    <property type="entry name" value="SpoU_sub_bind"/>
    <property type="match status" value="1"/>
</dbReference>
<keyword evidence="6" id="KW-1185">Reference proteome</keyword>
<dbReference type="InterPro" id="IPR004441">
    <property type="entry name" value="rRNA_MeTrfase_TrmH"/>
</dbReference>
<dbReference type="GO" id="GO:0032259">
    <property type="term" value="P:methylation"/>
    <property type="evidence" value="ECO:0007669"/>
    <property type="project" value="UniProtKB-KW"/>
</dbReference>
<dbReference type="FunFam" id="3.40.1280.10:FF:000008">
    <property type="entry name" value="Group 3 RNA methyltransferase TrmH"/>
    <property type="match status" value="1"/>
</dbReference>
<organism evidence="5 6">
    <name type="scientific">Tissierella creatinophila DSM 6911</name>
    <dbReference type="NCBI Taxonomy" id="1123403"/>
    <lineage>
        <taxon>Bacteria</taxon>
        <taxon>Bacillati</taxon>
        <taxon>Bacillota</taxon>
        <taxon>Tissierellia</taxon>
        <taxon>Tissierellales</taxon>
        <taxon>Tissierellaceae</taxon>
        <taxon>Tissierella</taxon>
    </lineage>
</organism>
<dbReference type="AlphaFoldDB" id="A0A1U7M4B9"/>
<accession>A0A1U7M4B9</accession>